<gene>
    <name evidence="3" type="ORF">GCM10010334_19220</name>
</gene>
<evidence type="ECO:0000256" key="1">
    <source>
        <dbReference type="ARBA" id="ARBA00022729"/>
    </source>
</evidence>
<evidence type="ECO:0000313" key="3">
    <source>
        <dbReference type="EMBL" id="GHC87378.1"/>
    </source>
</evidence>
<dbReference type="InterPro" id="IPR028994">
    <property type="entry name" value="Integrin_alpha_N"/>
</dbReference>
<dbReference type="SUPFAM" id="SSF69318">
    <property type="entry name" value="Integrin alpha N-terminal domain"/>
    <property type="match status" value="1"/>
</dbReference>
<organism evidence="3 4">
    <name type="scientific">Streptomyces finlayi</name>
    <dbReference type="NCBI Taxonomy" id="67296"/>
    <lineage>
        <taxon>Bacteria</taxon>
        <taxon>Bacillati</taxon>
        <taxon>Actinomycetota</taxon>
        <taxon>Actinomycetes</taxon>
        <taxon>Kitasatosporales</taxon>
        <taxon>Streptomycetaceae</taxon>
        <taxon>Streptomyces</taxon>
    </lineage>
</organism>
<dbReference type="AlphaFoldDB" id="A0A918WW30"/>
<feature type="region of interest" description="Disordered" evidence="2">
    <location>
        <begin position="1"/>
        <end position="24"/>
    </location>
</feature>
<evidence type="ECO:0000256" key="2">
    <source>
        <dbReference type="SAM" id="MobiDB-lite"/>
    </source>
</evidence>
<reference evidence="3" key="1">
    <citation type="journal article" date="2014" name="Int. J. Syst. Evol. Microbiol.">
        <title>Complete genome sequence of Corynebacterium casei LMG S-19264T (=DSM 44701T), isolated from a smear-ripened cheese.</title>
        <authorList>
            <consortium name="US DOE Joint Genome Institute (JGI-PGF)"/>
            <person name="Walter F."/>
            <person name="Albersmeier A."/>
            <person name="Kalinowski J."/>
            <person name="Ruckert C."/>
        </authorList>
    </citation>
    <scope>NUCLEOTIDE SEQUENCE</scope>
    <source>
        <strain evidence="3">JCM 4637</strain>
    </source>
</reference>
<proteinExistence type="predicted"/>
<sequence length="329" mass="35628">MSTLPRHGSFLPPENRMAKSTSRTRGRILSRLTVAALAAALVGTTAGAAQAGEIPFRERTAELKSVSPAPQNAPQNAARGVARAAEEGVRQELYAFAGPKFYWYTPDGKGGYQARDTKNNTTWGTLKFLTHTDRDFDGYTDGIWEWHTDGSLYYQDDLGGRRVGGGWKIYNTLFSPGNLGGAAGYDVLARDASGVLWLYLGYGDGNLTARTKVGSGWGQYTQITGRGDISGDGKADIVARDRSGTLWLYQGTGDRKAPFKGRTKIGGGWNTYNTLVGTGDLDFDGITDLVARDTKGALWRYSGTGNPAVPYNQRVKIGTSGWNQYRIIA</sequence>
<keyword evidence="1" id="KW-0732">Signal</keyword>
<name>A0A918WW30_9ACTN</name>
<dbReference type="Pfam" id="PF13517">
    <property type="entry name" value="FG-GAP_3"/>
    <property type="match status" value="1"/>
</dbReference>
<reference evidence="3" key="2">
    <citation type="submission" date="2020-09" db="EMBL/GenBank/DDBJ databases">
        <authorList>
            <person name="Sun Q."/>
            <person name="Ohkuma M."/>
        </authorList>
    </citation>
    <scope>NUCLEOTIDE SEQUENCE</scope>
    <source>
        <strain evidence="3">JCM 4637</strain>
    </source>
</reference>
<evidence type="ECO:0000313" key="4">
    <source>
        <dbReference type="Proteomes" id="UP000638353"/>
    </source>
</evidence>
<dbReference type="InterPro" id="IPR013517">
    <property type="entry name" value="FG-GAP"/>
</dbReference>
<evidence type="ECO:0008006" key="5">
    <source>
        <dbReference type="Google" id="ProtNLM"/>
    </source>
</evidence>
<comment type="caution">
    <text evidence="3">The sequence shown here is derived from an EMBL/GenBank/DDBJ whole genome shotgun (WGS) entry which is preliminary data.</text>
</comment>
<dbReference type="EMBL" id="BMVC01000003">
    <property type="protein sequence ID" value="GHC87378.1"/>
    <property type="molecule type" value="Genomic_DNA"/>
</dbReference>
<accession>A0A918WW30</accession>
<dbReference type="Proteomes" id="UP000638353">
    <property type="component" value="Unassembled WGS sequence"/>
</dbReference>
<protein>
    <recommendedName>
        <fullName evidence="5">VCBS repeat-containing protein</fullName>
    </recommendedName>
</protein>
<dbReference type="Gene3D" id="2.115.10.10">
    <property type="entry name" value="Tachylectin 2"/>
    <property type="match status" value="1"/>
</dbReference>